<gene>
    <name evidence="7" type="ORF">SAMN02982917_0647</name>
</gene>
<dbReference type="RefSeq" id="WP_143266304.1">
    <property type="nucleotide sequence ID" value="NZ_FXAK01000001.1"/>
</dbReference>
<reference evidence="7 8" key="1">
    <citation type="submission" date="2017-04" db="EMBL/GenBank/DDBJ databases">
        <authorList>
            <person name="Afonso C.L."/>
            <person name="Miller P.J."/>
            <person name="Scott M.A."/>
            <person name="Spackman E."/>
            <person name="Goraichik I."/>
            <person name="Dimitrov K.M."/>
            <person name="Suarez D.L."/>
            <person name="Swayne D.E."/>
        </authorList>
    </citation>
    <scope>NUCLEOTIDE SEQUENCE [LARGE SCALE GENOMIC DNA]</scope>
    <source>
        <strain evidence="7 8">A2P</strain>
    </source>
</reference>
<evidence type="ECO:0000256" key="3">
    <source>
        <dbReference type="ARBA" id="ARBA00023004"/>
    </source>
</evidence>
<evidence type="ECO:0000256" key="4">
    <source>
        <dbReference type="PROSITE-ProRule" id="PRU00433"/>
    </source>
</evidence>
<organism evidence="7 8">
    <name type="scientific">Azospirillum oryzae</name>
    <dbReference type="NCBI Taxonomy" id="286727"/>
    <lineage>
        <taxon>Bacteria</taxon>
        <taxon>Pseudomonadati</taxon>
        <taxon>Pseudomonadota</taxon>
        <taxon>Alphaproteobacteria</taxon>
        <taxon>Rhodospirillales</taxon>
        <taxon>Azospirillaceae</taxon>
        <taxon>Azospirillum</taxon>
    </lineage>
</organism>
<evidence type="ECO:0000313" key="7">
    <source>
        <dbReference type="EMBL" id="SMF17255.1"/>
    </source>
</evidence>
<name>A0A1X7DKS9_9PROT</name>
<evidence type="ECO:0000256" key="1">
    <source>
        <dbReference type="ARBA" id="ARBA00022617"/>
    </source>
</evidence>
<dbReference type="Gene3D" id="1.10.760.10">
    <property type="entry name" value="Cytochrome c-like domain"/>
    <property type="match status" value="1"/>
</dbReference>
<accession>A0A1X7DKS9</accession>
<dbReference type="SUPFAM" id="SSF46626">
    <property type="entry name" value="Cytochrome c"/>
    <property type="match status" value="1"/>
</dbReference>
<keyword evidence="1 4" id="KW-0349">Heme</keyword>
<dbReference type="EMBL" id="FXAK01000001">
    <property type="protein sequence ID" value="SMF17255.1"/>
    <property type="molecule type" value="Genomic_DNA"/>
</dbReference>
<dbReference type="Proteomes" id="UP000192936">
    <property type="component" value="Unassembled WGS sequence"/>
</dbReference>
<keyword evidence="5" id="KW-0732">Signal</keyword>
<keyword evidence="3 4" id="KW-0408">Iron</keyword>
<dbReference type="GO" id="GO:0009055">
    <property type="term" value="F:electron transfer activity"/>
    <property type="evidence" value="ECO:0007669"/>
    <property type="project" value="InterPro"/>
</dbReference>
<dbReference type="InterPro" id="IPR036909">
    <property type="entry name" value="Cyt_c-like_dom_sf"/>
</dbReference>
<feature type="chain" id="PRO_5012440048" evidence="5">
    <location>
        <begin position="30"/>
        <end position="153"/>
    </location>
</feature>
<protein>
    <submittedName>
        <fullName evidence="7">Cytochrome c, mono-and diheme variants</fullName>
    </submittedName>
</protein>
<dbReference type="AlphaFoldDB" id="A0A1X7DKS9"/>
<evidence type="ECO:0000256" key="5">
    <source>
        <dbReference type="SAM" id="SignalP"/>
    </source>
</evidence>
<dbReference type="OrthoDB" id="335174at2"/>
<dbReference type="GO" id="GO:0020037">
    <property type="term" value="F:heme binding"/>
    <property type="evidence" value="ECO:0007669"/>
    <property type="project" value="InterPro"/>
</dbReference>
<dbReference type="InterPro" id="IPR009056">
    <property type="entry name" value="Cyt_c-like_dom"/>
</dbReference>
<evidence type="ECO:0000259" key="6">
    <source>
        <dbReference type="PROSITE" id="PS51007"/>
    </source>
</evidence>
<feature type="signal peptide" evidence="5">
    <location>
        <begin position="1"/>
        <end position="29"/>
    </location>
</feature>
<sequence length="153" mass="16910">MHPTLSGGRLFARIVMVMGIAALCSPALAQSRSEKATGRSDEPIGQSSYFANCAVCHGRTGHGDGPYADYLTRKPADLTTIRERNKGVFPLDYLYGMIDGRESIGAHGPREMPVWGSAFRAESVQDFWPWGSEQVVRGKILELVYYIQTIQDK</sequence>
<dbReference type="GO" id="GO:0046872">
    <property type="term" value="F:metal ion binding"/>
    <property type="evidence" value="ECO:0007669"/>
    <property type="project" value="UniProtKB-KW"/>
</dbReference>
<evidence type="ECO:0000313" key="8">
    <source>
        <dbReference type="Proteomes" id="UP000192936"/>
    </source>
</evidence>
<proteinExistence type="predicted"/>
<dbReference type="PROSITE" id="PS51007">
    <property type="entry name" value="CYTC"/>
    <property type="match status" value="1"/>
</dbReference>
<evidence type="ECO:0000256" key="2">
    <source>
        <dbReference type="ARBA" id="ARBA00022723"/>
    </source>
</evidence>
<dbReference type="STRING" id="286727.SAMN02982917_0647"/>
<keyword evidence="2 4" id="KW-0479">Metal-binding</keyword>
<feature type="domain" description="Cytochrome c" evidence="6">
    <location>
        <begin position="40"/>
        <end position="135"/>
    </location>
</feature>